<evidence type="ECO:0000256" key="2">
    <source>
        <dbReference type="ARBA" id="ARBA00022771"/>
    </source>
</evidence>
<dbReference type="Pfam" id="PF00569">
    <property type="entry name" value="ZZ"/>
    <property type="match status" value="1"/>
</dbReference>
<evidence type="ECO:0000256" key="3">
    <source>
        <dbReference type="ARBA" id="ARBA00022833"/>
    </source>
</evidence>
<evidence type="ECO:0000256" key="1">
    <source>
        <dbReference type="ARBA" id="ARBA00022723"/>
    </source>
</evidence>
<keyword evidence="7" id="KW-1185">Reference proteome</keyword>
<proteinExistence type="predicted"/>
<keyword evidence="2" id="KW-0863">Zinc-finger</keyword>
<accession>A0A3E2H3T9</accession>
<evidence type="ECO:0000259" key="5">
    <source>
        <dbReference type="Pfam" id="PF00569"/>
    </source>
</evidence>
<dbReference type="EMBL" id="NCSJ02000195">
    <property type="protein sequence ID" value="RFU27683.1"/>
    <property type="molecule type" value="Genomic_DNA"/>
</dbReference>
<evidence type="ECO:0000313" key="7">
    <source>
        <dbReference type="Proteomes" id="UP000258309"/>
    </source>
</evidence>
<feature type="non-terminal residue" evidence="6">
    <location>
        <position position="165"/>
    </location>
</feature>
<keyword evidence="1" id="KW-0479">Metal-binding</keyword>
<feature type="non-terminal residue" evidence="6">
    <location>
        <position position="1"/>
    </location>
</feature>
<dbReference type="SUPFAM" id="SSF57850">
    <property type="entry name" value="RING/U-box"/>
    <property type="match status" value="1"/>
</dbReference>
<feature type="domain" description="ZZ-type" evidence="5">
    <location>
        <begin position="63"/>
        <end position="86"/>
    </location>
</feature>
<organism evidence="6 7">
    <name type="scientific">Scytalidium lignicola</name>
    <name type="common">Hyphomycete</name>
    <dbReference type="NCBI Taxonomy" id="5539"/>
    <lineage>
        <taxon>Eukaryota</taxon>
        <taxon>Fungi</taxon>
        <taxon>Dikarya</taxon>
        <taxon>Ascomycota</taxon>
        <taxon>Pezizomycotina</taxon>
        <taxon>Leotiomycetes</taxon>
        <taxon>Leotiomycetes incertae sedis</taxon>
        <taxon>Scytalidium</taxon>
    </lineage>
</organism>
<keyword evidence="3" id="KW-0862">Zinc</keyword>
<sequence>MAKYQATKRKFHWPKRSLMVGRRDKTSRKYINESVIINYATYGKRIPEIPEASEPDKEIPIIVYMCYYCTNTDLCKKCYDARQSHHLKPKTLSPEDNFFTAVDKGTGDHDNNQQQPDRAEKDDIFLDICPKGHKHIEAPVQGIEKGIGGTILRYPGMPNNRIEFK</sequence>
<dbReference type="AlphaFoldDB" id="A0A3E2H3T9"/>
<feature type="region of interest" description="Disordered" evidence="4">
    <location>
        <begin position="100"/>
        <end position="119"/>
    </location>
</feature>
<dbReference type="InterPro" id="IPR000433">
    <property type="entry name" value="Znf_ZZ"/>
</dbReference>
<gene>
    <name evidence="6" type="ORF">B7463_g8661</name>
</gene>
<dbReference type="Proteomes" id="UP000258309">
    <property type="component" value="Unassembled WGS sequence"/>
</dbReference>
<name>A0A3E2H3T9_SCYLI</name>
<evidence type="ECO:0000313" key="6">
    <source>
        <dbReference type="EMBL" id="RFU27683.1"/>
    </source>
</evidence>
<dbReference type="OrthoDB" id="448455at2759"/>
<feature type="compositionally biased region" description="Basic and acidic residues" evidence="4">
    <location>
        <begin position="105"/>
        <end position="119"/>
    </location>
</feature>
<evidence type="ECO:0000256" key="4">
    <source>
        <dbReference type="SAM" id="MobiDB-lite"/>
    </source>
</evidence>
<reference evidence="6 7" key="1">
    <citation type="submission" date="2018-05" db="EMBL/GenBank/DDBJ databases">
        <title>Draft genome sequence of Scytalidium lignicola DSM 105466, a ubiquitous saprotrophic fungus.</title>
        <authorList>
            <person name="Buettner E."/>
            <person name="Gebauer A.M."/>
            <person name="Hofrichter M."/>
            <person name="Liers C."/>
            <person name="Kellner H."/>
        </authorList>
    </citation>
    <scope>NUCLEOTIDE SEQUENCE [LARGE SCALE GENOMIC DNA]</scope>
    <source>
        <strain evidence="6 7">DSM 105466</strain>
    </source>
</reference>
<dbReference type="GO" id="GO:0008270">
    <property type="term" value="F:zinc ion binding"/>
    <property type="evidence" value="ECO:0007669"/>
    <property type="project" value="UniProtKB-KW"/>
</dbReference>
<protein>
    <recommendedName>
        <fullName evidence="5">ZZ-type domain-containing protein</fullName>
    </recommendedName>
</protein>
<comment type="caution">
    <text evidence="6">The sequence shown here is derived from an EMBL/GenBank/DDBJ whole genome shotgun (WGS) entry which is preliminary data.</text>
</comment>